<keyword evidence="1" id="KW-0694">RNA-binding</keyword>
<dbReference type="PANTHER" id="PTHR48025">
    <property type="entry name" value="OS02G0815200 PROTEIN"/>
    <property type="match status" value="1"/>
</dbReference>
<dbReference type="InterPro" id="IPR000504">
    <property type="entry name" value="RRM_dom"/>
</dbReference>
<evidence type="ECO:0000259" key="3">
    <source>
        <dbReference type="PROSITE" id="PS50102"/>
    </source>
</evidence>
<organism evidence="4 5">
    <name type="scientific">Natronogracilivirga saccharolytica</name>
    <dbReference type="NCBI Taxonomy" id="2812953"/>
    <lineage>
        <taxon>Bacteria</taxon>
        <taxon>Pseudomonadati</taxon>
        <taxon>Balneolota</taxon>
        <taxon>Balneolia</taxon>
        <taxon>Balneolales</taxon>
        <taxon>Cyclonatronaceae</taxon>
        <taxon>Natronogracilivirga</taxon>
    </lineage>
</organism>
<sequence length="109" mass="12668">MNIYVGNLAWKTKRKELQDLFENFGEVNNAFIVRDKKTRRSRGFGFVEMAEEKEAHQAIEKLNNTVFHDRTIIVNEARPKDEQEDGQQYDYDFDDSGDDGNTDSDQSDA</sequence>
<gene>
    <name evidence="4" type="ORF">NATSA_04915</name>
</gene>
<reference evidence="4" key="1">
    <citation type="submission" date="2021-02" db="EMBL/GenBank/DDBJ databases">
        <title>Natronogracilivirga saccharolytica gen. nov. sp. nov. a new anaerobic, haloalkiliphilic carbohydrate-fermenting bacterium from soda lake and proposing of Cyclonatronumiaceae fam. nov. in the phylum Balneolaeota.</title>
        <authorList>
            <person name="Zhilina T.N."/>
            <person name="Sorokin D.Y."/>
            <person name="Zavarzina D.G."/>
            <person name="Toshchakov S.V."/>
            <person name="Kublanov I.V."/>
        </authorList>
    </citation>
    <scope>NUCLEOTIDE SEQUENCE</scope>
    <source>
        <strain evidence="4">Z-1702</strain>
    </source>
</reference>
<dbReference type="InterPro" id="IPR035979">
    <property type="entry name" value="RBD_domain_sf"/>
</dbReference>
<dbReference type="AlphaFoldDB" id="A0A8J7UUY3"/>
<comment type="caution">
    <text evidence="4">The sequence shown here is derived from an EMBL/GenBank/DDBJ whole genome shotgun (WGS) entry which is preliminary data.</text>
</comment>
<dbReference type="InterPro" id="IPR050502">
    <property type="entry name" value="Euk_RNA-bind_prot"/>
</dbReference>
<feature type="compositionally biased region" description="Acidic residues" evidence="2">
    <location>
        <begin position="82"/>
        <end position="109"/>
    </location>
</feature>
<dbReference type="GO" id="GO:0003729">
    <property type="term" value="F:mRNA binding"/>
    <property type="evidence" value="ECO:0007669"/>
    <property type="project" value="TreeGrafter"/>
</dbReference>
<keyword evidence="5" id="KW-1185">Reference proteome</keyword>
<dbReference type="SMART" id="SM00360">
    <property type="entry name" value="RRM"/>
    <property type="match status" value="1"/>
</dbReference>
<proteinExistence type="predicted"/>
<dbReference type="PANTHER" id="PTHR48025:SF1">
    <property type="entry name" value="RRM DOMAIN-CONTAINING PROTEIN"/>
    <property type="match status" value="1"/>
</dbReference>
<feature type="domain" description="RRM" evidence="3">
    <location>
        <begin position="1"/>
        <end position="79"/>
    </location>
</feature>
<dbReference type="SUPFAM" id="SSF54928">
    <property type="entry name" value="RNA-binding domain, RBD"/>
    <property type="match status" value="1"/>
</dbReference>
<feature type="region of interest" description="Disordered" evidence="2">
    <location>
        <begin position="75"/>
        <end position="109"/>
    </location>
</feature>
<dbReference type="PROSITE" id="PS50102">
    <property type="entry name" value="RRM"/>
    <property type="match status" value="1"/>
</dbReference>
<dbReference type="Gene3D" id="3.30.70.330">
    <property type="match status" value="1"/>
</dbReference>
<dbReference type="Pfam" id="PF00076">
    <property type="entry name" value="RRM_1"/>
    <property type="match status" value="1"/>
</dbReference>
<dbReference type="InterPro" id="IPR012677">
    <property type="entry name" value="Nucleotide-bd_a/b_plait_sf"/>
</dbReference>
<accession>A0A8J7UUY3</accession>
<evidence type="ECO:0000256" key="2">
    <source>
        <dbReference type="SAM" id="MobiDB-lite"/>
    </source>
</evidence>
<dbReference type="RefSeq" id="WP_210510901.1">
    <property type="nucleotide sequence ID" value="NZ_JAFIDN010000003.1"/>
</dbReference>
<dbReference type="Proteomes" id="UP000673975">
    <property type="component" value="Unassembled WGS sequence"/>
</dbReference>
<protein>
    <submittedName>
        <fullName evidence="4">RNA-binding protein</fullName>
    </submittedName>
</protein>
<evidence type="ECO:0000313" key="5">
    <source>
        <dbReference type="Proteomes" id="UP000673975"/>
    </source>
</evidence>
<evidence type="ECO:0000313" key="4">
    <source>
        <dbReference type="EMBL" id="MBP3192002.1"/>
    </source>
</evidence>
<evidence type="ECO:0000256" key="1">
    <source>
        <dbReference type="ARBA" id="ARBA00022884"/>
    </source>
</evidence>
<name>A0A8J7UUY3_9BACT</name>
<dbReference type="EMBL" id="JAFIDN010000003">
    <property type="protein sequence ID" value="MBP3192002.1"/>
    <property type="molecule type" value="Genomic_DNA"/>
</dbReference>